<evidence type="ECO:0000256" key="1">
    <source>
        <dbReference type="SAM" id="MobiDB-lite"/>
    </source>
</evidence>
<proteinExistence type="predicted"/>
<name>A0A3N4JR21_9PEZI</name>
<organism evidence="2 3">
    <name type="scientific">Choiromyces venosus 120613-1</name>
    <dbReference type="NCBI Taxonomy" id="1336337"/>
    <lineage>
        <taxon>Eukaryota</taxon>
        <taxon>Fungi</taxon>
        <taxon>Dikarya</taxon>
        <taxon>Ascomycota</taxon>
        <taxon>Pezizomycotina</taxon>
        <taxon>Pezizomycetes</taxon>
        <taxon>Pezizales</taxon>
        <taxon>Tuberaceae</taxon>
        <taxon>Choiromyces</taxon>
    </lineage>
</organism>
<accession>A0A3N4JR21</accession>
<feature type="region of interest" description="Disordered" evidence="1">
    <location>
        <begin position="135"/>
        <end position="182"/>
    </location>
</feature>
<dbReference type="EMBL" id="ML120377">
    <property type="protein sequence ID" value="RPB00760.1"/>
    <property type="molecule type" value="Genomic_DNA"/>
</dbReference>
<dbReference type="Proteomes" id="UP000276215">
    <property type="component" value="Unassembled WGS sequence"/>
</dbReference>
<evidence type="ECO:0000313" key="3">
    <source>
        <dbReference type="Proteomes" id="UP000276215"/>
    </source>
</evidence>
<keyword evidence="3" id="KW-1185">Reference proteome</keyword>
<protein>
    <submittedName>
        <fullName evidence="2">Uncharacterized protein</fullName>
    </submittedName>
</protein>
<reference evidence="2 3" key="1">
    <citation type="journal article" date="2018" name="Nat. Ecol. Evol.">
        <title>Pezizomycetes genomes reveal the molecular basis of ectomycorrhizal truffle lifestyle.</title>
        <authorList>
            <person name="Murat C."/>
            <person name="Payen T."/>
            <person name="Noel B."/>
            <person name="Kuo A."/>
            <person name="Morin E."/>
            <person name="Chen J."/>
            <person name="Kohler A."/>
            <person name="Krizsan K."/>
            <person name="Balestrini R."/>
            <person name="Da Silva C."/>
            <person name="Montanini B."/>
            <person name="Hainaut M."/>
            <person name="Levati E."/>
            <person name="Barry K.W."/>
            <person name="Belfiori B."/>
            <person name="Cichocki N."/>
            <person name="Clum A."/>
            <person name="Dockter R.B."/>
            <person name="Fauchery L."/>
            <person name="Guy J."/>
            <person name="Iotti M."/>
            <person name="Le Tacon F."/>
            <person name="Lindquist E.A."/>
            <person name="Lipzen A."/>
            <person name="Malagnac F."/>
            <person name="Mello A."/>
            <person name="Molinier V."/>
            <person name="Miyauchi S."/>
            <person name="Poulain J."/>
            <person name="Riccioni C."/>
            <person name="Rubini A."/>
            <person name="Sitrit Y."/>
            <person name="Splivallo R."/>
            <person name="Traeger S."/>
            <person name="Wang M."/>
            <person name="Zifcakova L."/>
            <person name="Wipf D."/>
            <person name="Zambonelli A."/>
            <person name="Paolocci F."/>
            <person name="Nowrousian M."/>
            <person name="Ottonello S."/>
            <person name="Baldrian P."/>
            <person name="Spatafora J.W."/>
            <person name="Henrissat B."/>
            <person name="Nagy L.G."/>
            <person name="Aury J.M."/>
            <person name="Wincker P."/>
            <person name="Grigoriev I.V."/>
            <person name="Bonfante P."/>
            <person name="Martin F.M."/>
        </authorList>
    </citation>
    <scope>NUCLEOTIDE SEQUENCE [LARGE SCALE GENOMIC DNA]</scope>
    <source>
        <strain evidence="2 3">120613-1</strain>
    </source>
</reference>
<dbReference type="AlphaFoldDB" id="A0A3N4JR21"/>
<gene>
    <name evidence="2" type="ORF">L873DRAFT_1804486</name>
</gene>
<dbReference type="OrthoDB" id="10428185at2759"/>
<feature type="compositionally biased region" description="Basic and acidic residues" evidence="1">
    <location>
        <begin position="173"/>
        <end position="182"/>
    </location>
</feature>
<evidence type="ECO:0000313" key="2">
    <source>
        <dbReference type="EMBL" id="RPB00760.1"/>
    </source>
</evidence>
<sequence>MKPQLEKEMATRYRSHIPLPIPNEIRNRYQAPRYYRHHHTYHHPIYGYLMLPPKAWENYLQDQQNARQDRLWYQEERENMRAFFARREALVFGRSFFWEDQGGLAGAALDPYYPGCNGSNDDNFDESTFGRRAGFTNSARLKGSPLSERLEKPKVSSHLPPPTRPTSGTEDLAGERAGEEPKETIEAMLERCRGPRNYRKKRAEMEILRERRKEVISQEITPFERLLVEYTFDSRGFPVHRDRQ</sequence>